<dbReference type="Proteomes" id="UP000509367">
    <property type="component" value="Chromosome"/>
</dbReference>
<organism evidence="4 5">
    <name type="scientific">Oricola thermophila</name>
    <dbReference type="NCBI Taxonomy" id="2742145"/>
    <lineage>
        <taxon>Bacteria</taxon>
        <taxon>Pseudomonadati</taxon>
        <taxon>Pseudomonadota</taxon>
        <taxon>Alphaproteobacteria</taxon>
        <taxon>Hyphomicrobiales</taxon>
        <taxon>Ahrensiaceae</taxon>
        <taxon>Oricola</taxon>
    </lineage>
</organism>
<dbReference type="KEGG" id="orm:HTY61_10930"/>
<dbReference type="InterPro" id="IPR019734">
    <property type="entry name" value="TPR_rpt"/>
</dbReference>
<protein>
    <submittedName>
        <fullName evidence="4">Tetratricopeptide repeat protein</fullName>
    </submittedName>
</protein>
<keyword evidence="1" id="KW-0802">TPR repeat</keyword>
<dbReference type="RefSeq" id="WP_175276821.1">
    <property type="nucleotide sequence ID" value="NZ_CP054836.1"/>
</dbReference>
<evidence type="ECO:0000313" key="4">
    <source>
        <dbReference type="EMBL" id="QKV18928.1"/>
    </source>
</evidence>
<dbReference type="Pfam" id="PF13414">
    <property type="entry name" value="TPR_11"/>
    <property type="match status" value="1"/>
</dbReference>
<dbReference type="Pfam" id="PF13432">
    <property type="entry name" value="TPR_16"/>
    <property type="match status" value="2"/>
</dbReference>
<dbReference type="PROSITE" id="PS50293">
    <property type="entry name" value="TPR_REGION"/>
    <property type="match status" value="1"/>
</dbReference>
<accession>A0A6N1VE04</accession>
<dbReference type="PROSITE" id="PS50005">
    <property type="entry name" value="TPR"/>
    <property type="match status" value="4"/>
</dbReference>
<dbReference type="SMART" id="SM00028">
    <property type="entry name" value="TPR"/>
    <property type="match status" value="8"/>
</dbReference>
<keyword evidence="5" id="KW-1185">Reference proteome</keyword>
<keyword evidence="3" id="KW-0732">Signal</keyword>
<evidence type="ECO:0000313" key="5">
    <source>
        <dbReference type="Proteomes" id="UP000509367"/>
    </source>
</evidence>
<dbReference type="PANTHER" id="PTHR12558:SF13">
    <property type="entry name" value="CELL DIVISION CYCLE PROTEIN 27 HOMOLOG"/>
    <property type="match status" value="1"/>
</dbReference>
<dbReference type="Pfam" id="PF00515">
    <property type="entry name" value="TPR_1"/>
    <property type="match status" value="1"/>
</dbReference>
<feature type="repeat" description="TPR" evidence="1">
    <location>
        <begin position="376"/>
        <end position="409"/>
    </location>
</feature>
<feature type="repeat" description="TPR" evidence="1">
    <location>
        <begin position="483"/>
        <end position="516"/>
    </location>
</feature>
<feature type="region of interest" description="Disordered" evidence="2">
    <location>
        <begin position="561"/>
        <end position="595"/>
    </location>
</feature>
<gene>
    <name evidence="4" type="ORF">HTY61_10930</name>
</gene>
<evidence type="ECO:0000256" key="3">
    <source>
        <dbReference type="SAM" id="SignalP"/>
    </source>
</evidence>
<dbReference type="InterPro" id="IPR011990">
    <property type="entry name" value="TPR-like_helical_dom_sf"/>
</dbReference>
<dbReference type="EMBL" id="CP054836">
    <property type="protein sequence ID" value="QKV18928.1"/>
    <property type="molecule type" value="Genomic_DNA"/>
</dbReference>
<dbReference type="PANTHER" id="PTHR12558">
    <property type="entry name" value="CELL DIVISION CYCLE 16,23,27"/>
    <property type="match status" value="1"/>
</dbReference>
<feature type="repeat" description="TPR" evidence="1">
    <location>
        <begin position="414"/>
        <end position="447"/>
    </location>
</feature>
<dbReference type="Gene3D" id="1.25.40.10">
    <property type="entry name" value="Tetratricopeptide repeat domain"/>
    <property type="match status" value="4"/>
</dbReference>
<dbReference type="SUPFAM" id="SSF48452">
    <property type="entry name" value="TPR-like"/>
    <property type="match status" value="3"/>
</dbReference>
<feature type="chain" id="PRO_5026843013" evidence="3">
    <location>
        <begin position="23"/>
        <end position="595"/>
    </location>
</feature>
<dbReference type="AlphaFoldDB" id="A0A6N1VE04"/>
<reference evidence="4 5" key="1">
    <citation type="submission" date="2020-06" db="EMBL/GenBank/DDBJ databases">
        <title>Oricola thermophila sp. nov. isolated from a tidal sediments.</title>
        <authorList>
            <person name="Kwon K.K."/>
            <person name="Yang S.-H."/>
            <person name="Park M.-J."/>
        </authorList>
    </citation>
    <scope>NUCLEOTIDE SEQUENCE [LARGE SCALE GENOMIC DNA]</scope>
    <source>
        <strain evidence="4 5">MEBiC13590</strain>
    </source>
</reference>
<proteinExistence type="predicted"/>
<sequence>MNRIFVFSALVAAGLAALPAAAERAPEEALVSAHSLAGAFLAAETARAENDFDAAVRYYTDALSFDPDNAAIQQELLIALVTNGQFDEALPLAEKLKKDPQIERVSRLVLGIDAIRARRYMQADSALILAIETDLERLLTGVMRAWAQFGAGETDNALALLDGLDGPDWYGLFVSYHGALIADAAGRKAEAAERYDNAVNDTTGASASPQTYLRLAESYAGFLARNGDTDAAREIIARALAIAPANPPLLALADAGDKLAAKALKIADPAAGASEILLNIGSAINRDGAEGFAALYLEMARVLAPGNAQIQFELGGIAERLGDPQRAIDFYDRIPDTSPLGRLAHLQKGLNLADMDRNEEAKEILAAAIEEDPGEYRGYLALGGVHASLKEYEEAAALYERAIANIDTNEPMYWPLYYRMGIAYERTKQWDKAEAAFKRALELSPDQPDVLNYLGYSWIDMNINLEEGLDMIRKAVEMRPRDGYIVDSLGWAYYRLGRFEDAVAELEKATDLRPTDAIIIDHLGDAYWRVGRRLEATYQWAQALDMEIEPEEAARIKAKLAASNTPGMEPEIAVSQVDDGADSKTAASPDDADGG</sequence>
<name>A0A6N1VE04_9HYPH</name>
<feature type="repeat" description="TPR" evidence="1">
    <location>
        <begin position="36"/>
        <end position="69"/>
    </location>
</feature>
<evidence type="ECO:0000256" key="1">
    <source>
        <dbReference type="PROSITE-ProRule" id="PRU00339"/>
    </source>
</evidence>
<evidence type="ECO:0000256" key="2">
    <source>
        <dbReference type="SAM" id="MobiDB-lite"/>
    </source>
</evidence>
<feature type="signal peptide" evidence="3">
    <location>
        <begin position="1"/>
        <end position="22"/>
    </location>
</feature>
<dbReference type="Pfam" id="PF14559">
    <property type="entry name" value="TPR_19"/>
    <property type="match status" value="1"/>
</dbReference>